<organism evidence="2 3">
    <name type="scientific">Rousettus aegyptiacus</name>
    <name type="common">Egyptian fruit bat</name>
    <name type="synonym">Pteropus aegyptiacus</name>
    <dbReference type="NCBI Taxonomy" id="9407"/>
    <lineage>
        <taxon>Eukaryota</taxon>
        <taxon>Metazoa</taxon>
        <taxon>Chordata</taxon>
        <taxon>Craniata</taxon>
        <taxon>Vertebrata</taxon>
        <taxon>Euteleostomi</taxon>
        <taxon>Mammalia</taxon>
        <taxon>Eutheria</taxon>
        <taxon>Laurasiatheria</taxon>
        <taxon>Chiroptera</taxon>
        <taxon>Yinpterochiroptera</taxon>
        <taxon>Pteropodoidea</taxon>
        <taxon>Pteropodidae</taxon>
        <taxon>Rousettinae</taxon>
        <taxon>Rousettus</taxon>
    </lineage>
</organism>
<protein>
    <submittedName>
        <fullName evidence="2">Uncharacterized protein</fullName>
    </submittedName>
</protein>
<feature type="region of interest" description="Disordered" evidence="1">
    <location>
        <begin position="72"/>
        <end position="94"/>
    </location>
</feature>
<dbReference type="EMBL" id="JACASE010000016">
    <property type="protein sequence ID" value="KAF6401525.1"/>
    <property type="molecule type" value="Genomic_DNA"/>
</dbReference>
<keyword evidence="3" id="KW-1185">Reference proteome</keyword>
<gene>
    <name evidence="2" type="ORF">HJG63_009591</name>
</gene>
<reference evidence="2 3" key="1">
    <citation type="journal article" date="2020" name="Nature">
        <title>Six reference-quality genomes reveal evolution of bat adaptations.</title>
        <authorList>
            <person name="Jebb D."/>
            <person name="Huang Z."/>
            <person name="Pippel M."/>
            <person name="Hughes G.M."/>
            <person name="Lavrichenko K."/>
            <person name="Devanna P."/>
            <person name="Winkler S."/>
            <person name="Jermiin L.S."/>
            <person name="Skirmuntt E.C."/>
            <person name="Katzourakis A."/>
            <person name="Burkitt-Gray L."/>
            <person name="Ray D.A."/>
            <person name="Sullivan K.A.M."/>
            <person name="Roscito J.G."/>
            <person name="Kirilenko B.M."/>
            <person name="Davalos L.M."/>
            <person name="Corthals A.P."/>
            <person name="Power M.L."/>
            <person name="Jones G."/>
            <person name="Ransome R.D."/>
            <person name="Dechmann D.K.N."/>
            <person name="Locatelli A.G."/>
            <person name="Puechmaille S.J."/>
            <person name="Fedrigo O."/>
            <person name="Jarvis E.D."/>
            <person name="Hiller M."/>
            <person name="Vernes S.C."/>
            <person name="Myers E.W."/>
            <person name="Teeling E.C."/>
        </authorList>
    </citation>
    <scope>NUCLEOTIDE SEQUENCE [LARGE SCALE GENOMIC DNA]</scope>
    <source>
        <strain evidence="2">MRouAeg1</strain>
        <tissue evidence="2">Muscle</tissue>
    </source>
</reference>
<evidence type="ECO:0000313" key="2">
    <source>
        <dbReference type="EMBL" id="KAF6401525.1"/>
    </source>
</evidence>
<name>A0A7J8BSZ5_ROUAE</name>
<evidence type="ECO:0000256" key="1">
    <source>
        <dbReference type="SAM" id="MobiDB-lite"/>
    </source>
</evidence>
<proteinExistence type="predicted"/>
<dbReference type="AlphaFoldDB" id="A0A7J8BSZ5"/>
<comment type="caution">
    <text evidence="2">The sequence shown here is derived from an EMBL/GenBank/DDBJ whole genome shotgun (WGS) entry which is preliminary data.</text>
</comment>
<feature type="compositionally biased region" description="Polar residues" evidence="1">
    <location>
        <begin position="81"/>
        <end position="94"/>
    </location>
</feature>
<dbReference type="Proteomes" id="UP000593571">
    <property type="component" value="Unassembled WGS sequence"/>
</dbReference>
<evidence type="ECO:0000313" key="3">
    <source>
        <dbReference type="Proteomes" id="UP000593571"/>
    </source>
</evidence>
<sequence>MTPPRDGPRHQGWSCGRCHILDIGKHGDMPTNHCVKQPRWPGFTRPQLGEEARGVRQNIGGFQSLGRRFKVPSTGPGAMGNTASPTSPEQGLQCQSRGWQGVDHRTGLGPCPRLSLWWGPLPESDYSGLGCPDPSVMAGSRLGHPAVSWGEGLRLPVLGVIHTMDSFGSLWLQYRCSGNASLPLVVLGWPSPWRLSDLLGIPSPRG</sequence>
<accession>A0A7J8BSZ5</accession>